<keyword evidence="2" id="KW-1133">Transmembrane helix</keyword>
<feature type="signal peptide" evidence="3">
    <location>
        <begin position="1"/>
        <end position="20"/>
    </location>
</feature>
<keyword evidence="2" id="KW-0472">Membrane</keyword>
<sequence length="165" mass="17813">MAQVFLLICLILVNVFVAMASETAQTHQNAQAPAPYKAEAPPSIRKLGKHKHHAKVVKNFGGEPPVTSPSEAPQTEKENHPKDHFEASAAEPNNGEHVNVKGQAVHLEKHHHNNSFDKSMAGGGVILGGLATTFLVAVFCYIRATGRHKSSSDQSCHDHQSTTEV</sequence>
<organism evidence="4 5">
    <name type="scientific">Corchorus olitorius</name>
    <dbReference type="NCBI Taxonomy" id="93759"/>
    <lineage>
        <taxon>Eukaryota</taxon>
        <taxon>Viridiplantae</taxon>
        <taxon>Streptophyta</taxon>
        <taxon>Embryophyta</taxon>
        <taxon>Tracheophyta</taxon>
        <taxon>Spermatophyta</taxon>
        <taxon>Magnoliopsida</taxon>
        <taxon>eudicotyledons</taxon>
        <taxon>Gunneridae</taxon>
        <taxon>Pentapetalae</taxon>
        <taxon>rosids</taxon>
        <taxon>malvids</taxon>
        <taxon>Malvales</taxon>
        <taxon>Malvaceae</taxon>
        <taxon>Grewioideae</taxon>
        <taxon>Apeibeae</taxon>
        <taxon>Corchorus</taxon>
    </lineage>
</organism>
<dbReference type="Proteomes" id="UP000187203">
    <property type="component" value="Unassembled WGS sequence"/>
</dbReference>
<feature type="region of interest" description="Disordered" evidence="1">
    <location>
        <begin position="58"/>
        <end position="96"/>
    </location>
</feature>
<keyword evidence="2" id="KW-0812">Transmembrane</keyword>
<accession>A0A1R3JR29</accession>
<evidence type="ECO:0000256" key="1">
    <source>
        <dbReference type="SAM" id="MobiDB-lite"/>
    </source>
</evidence>
<dbReference type="PANTHER" id="PTHR34558:SF9">
    <property type="entry name" value="F3L24.15 PROTEIN"/>
    <property type="match status" value="1"/>
</dbReference>
<dbReference type="AlphaFoldDB" id="A0A1R3JR29"/>
<feature type="chain" id="PRO_5013181561" description="Transmembrane protein" evidence="3">
    <location>
        <begin position="21"/>
        <end position="165"/>
    </location>
</feature>
<comment type="caution">
    <text evidence="4">The sequence shown here is derived from an EMBL/GenBank/DDBJ whole genome shotgun (WGS) entry which is preliminary data.</text>
</comment>
<keyword evidence="3" id="KW-0732">Signal</keyword>
<reference evidence="5" key="1">
    <citation type="submission" date="2013-09" db="EMBL/GenBank/DDBJ databases">
        <title>Corchorus olitorius genome sequencing.</title>
        <authorList>
            <person name="Alam M."/>
            <person name="Haque M.S."/>
            <person name="Islam M.S."/>
            <person name="Emdad E.M."/>
            <person name="Islam M.M."/>
            <person name="Ahmed B."/>
            <person name="Halim A."/>
            <person name="Hossen Q.M.M."/>
            <person name="Hossain M.Z."/>
            <person name="Ahmed R."/>
            <person name="Khan M.M."/>
            <person name="Islam R."/>
            <person name="Rashid M.M."/>
            <person name="Khan S.A."/>
            <person name="Rahman M.S."/>
            <person name="Alam M."/>
            <person name="Yahiya A.S."/>
            <person name="Khan M.S."/>
            <person name="Azam M.S."/>
            <person name="Haque T."/>
            <person name="Lashkar M.Z.H."/>
            <person name="Akhand A.I."/>
            <person name="Morshed G."/>
            <person name="Roy S."/>
            <person name="Uddin K.S."/>
            <person name="Rabeya T."/>
            <person name="Hossain A.S."/>
            <person name="Chowdhury A."/>
            <person name="Snigdha A.R."/>
            <person name="Mortoza M.S."/>
            <person name="Matin S.A."/>
            <person name="Hoque S.M.E."/>
            <person name="Islam M.K."/>
            <person name="Roy D.K."/>
            <person name="Haider R."/>
            <person name="Moosa M.M."/>
            <person name="Elias S.M."/>
            <person name="Hasan A.M."/>
            <person name="Jahan S."/>
            <person name="Shafiuddin M."/>
            <person name="Mahmood N."/>
            <person name="Shommy N.S."/>
        </authorList>
    </citation>
    <scope>NUCLEOTIDE SEQUENCE [LARGE SCALE GENOMIC DNA]</scope>
    <source>
        <strain evidence="5">cv. O-4</strain>
    </source>
</reference>
<evidence type="ECO:0000313" key="5">
    <source>
        <dbReference type="Proteomes" id="UP000187203"/>
    </source>
</evidence>
<name>A0A1R3JR29_9ROSI</name>
<protein>
    <recommendedName>
        <fullName evidence="6">Transmembrane protein</fullName>
    </recommendedName>
</protein>
<dbReference type="OrthoDB" id="686454at2759"/>
<evidence type="ECO:0000256" key="2">
    <source>
        <dbReference type="SAM" id="Phobius"/>
    </source>
</evidence>
<feature type="compositionally biased region" description="Basic and acidic residues" evidence="1">
    <location>
        <begin position="74"/>
        <end position="86"/>
    </location>
</feature>
<dbReference type="EMBL" id="AWUE01015453">
    <property type="protein sequence ID" value="OMO97313.1"/>
    <property type="molecule type" value="Genomic_DNA"/>
</dbReference>
<proteinExistence type="predicted"/>
<evidence type="ECO:0000313" key="4">
    <source>
        <dbReference type="EMBL" id="OMO97313.1"/>
    </source>
</evidence>
<feature type="transmembrane region" description="Helical" evidence="2">
    <location>
        <begin position="120"/>
        <end position="142"/>
    </location>
</feature>
<evidence type="ECO:0000256" key="3">
    <source>
        <dbReference type="SAM" id="SignalP"/>
    </source>
</evidence>
<keyword evidence="5" id="KW-1185">Reference proteome</keyword>
<dbReference type="PANTHER" id="PTHR34558">
    <property type="entry name" value="EXPRESSED PROTEIN"/>
    <property type="match status" value="1"/>
</dbReference>
<evidence type="ECO:0008006" key="6">
    <source>
        <dbReference type="Google" id="ProtNLM"/>
    </source>
</evidence>
<gene>
    <name evidence="4" type="ORF">COLO4_14698</name>
</gene>